<protein>
    <recommendedName>
        <fullName evidence="3">Terpene synthase</fullName>
    </recommendedName>
</protein>
<reference evidence="1" key="1">
    <citation type="submission" date="2021-03" db="EMBL/GenBank/DDBJ databases">
        <title>Whole genome shotgun sequence of Actinoplanes auranticolor NBRC 12245.</title>
        <authorList>
            <person name="Komaki H."/>
            <person name="Tamura T."/>
        </authorList>
    </citation>
    <scope>NUCLEOTIDE SEQUENCE</scope>
    <source>
        <strain evidence="1">NBRC 12245</strain>
    </source>
</reference>
<dbReference type="Gene3D" id="1.10.600.10">
    <property type="entry name" value="Farnesyl Diphosphate Synthase"/>
    <property type="match status" value="1"/>
</dbReference>
<proteinExistence type="predicted"/>
<dbReference type="Pfam" id="PF19086">
    <property type="entry name" value="Terpene_syn_C_2"/>
    <property type="match status" value="1"/>
</dbReference>
<name>A0A919VRN7_9ACTN</name>
<evidence type="ECO:0000313" key="1">
    <source>
        <dbReference type="EMBL" id="GIM73332.1"/>
    </source>
</evidence>
<dbReference type="InterPro" id="IPR008949">
    <property type="entry name" value="Isoprenoid_synthase_dom_sf"/>
</dbReference>
<sequence>MPWARARLDALFPVPDVPRHHPFDMEVFDRVLKVGLFDGSTRQELAALECGRGVRLCAPDGDPELWLPLAMLFAFVTAADDGVAEQGSSLHEIGLTADRILRRQQGPRPDQSATARCFDVVREQIEKLDATGCLPLVADQVAASLRSMARQQRYLREDRLPDPSAYLALRQDGNSIGPMIALHQWVTGGPVDLLLRETASLVSLISGLDNDILGAPKDLACANQFDLCNFVFVLAAHHEIPLTAALRSAVTVVEAYAYRLHSLVEEVERTEPGFSPLRRQMRATAGWAAGTHVFFRTAGRYTEADSINALHGAQSL</sequence>
<dbReference type="SUPFAM" id="SSF48576">
    <property type="entry name" value="Terpenoid synthases"/>
    <property type="match status" value="1"/>
</dbReference>
<keyword evidence="2" id="KW-1185">Reference proteome</keyword>
<dbReference type="EMBL" id="BOQL01000044">
    <property type="protein sequence ID" value="GIM73332.1"/>
    <property type="molecule type" value="Genomic_DNA"/>
</dbReference>
<evidence type="ECO:0008006" key="3">
    <source>
        <dbReference type="Google" id="ProtNLM"/>
    </source>
</evidence>
<accession>A0A919VRN7</accession>
<organism evidence="1 2">
    <name type="scientific">Actinoplanes auranticolor</name>
    <dbReference type="NCBI Taxonomy" id="47988"/>
    <lineage>
        <taxon>Bacteria</taxon>
        <taxon>Bacillati</taxon>
        <taxon>Actinomycetota</taxon>
        <taxon>Actinomycetes</taxon>
        <taxon>Micromonosporales</taxon>
        <taxon>Micromonosporaceae</taxon>
        <taxon>Actinoplanes</taxon>
    </lineage>
</organism>
<comment type="caution">
    <text evidence="1">The sequence shown here is derived from an EMBL/GenBank/DDBJ whole genome shotgun (WGS) entry which is preliminary data.</text>
</comment>
<dbReference type="Proteomes" id="UP000681340">
    <property type="component" value="Unassembled WGS sequence"/>
</dbReference>
<dbReference type="AlphaFoldDB" id="A0A919VRN7"/>
<evidence type="ECO:0000313" key="2">
    <source>
        <dbReference type="Proteomes" id="UP000681340"/>
    </source>
</evidence>
<gene>
    <name evidence="1" type="ORF">Aau02nite_55510</name>
</gene>